<reference evidence="3 4" key="1">
    <citation type="journal article" date="2007" name="Science">
        <title>The Fusarium graminearum genome reveals a link between localized polymorphism and pathogen specialization.</title>
        <authorList>
            <person name="Cuomo C.A."/>
            <person name="Gueldener U."/>
            <person name="Xu J.-R."/>
            <person name="Trail F."/>
            <person name="Turgeon B.G."/>
            <person name="Di Pietro A."/>
            <person name="Walton J.D."/>
            <person name="Ma L.-J."/>
            <person name="Baker S.E."/>
            <person name="Rep M."/>
            <person name="Adam G."/>
            <person name="Antoniw J."/>
            <person name="Baldwin T."/>
            <person name="Calvo S.E."/>
            <person name="Chang Y.-L."/>
            <person name="DeCaprio D."/>
            <person name="Gale L.R."/>
            <person name="Gnerre S."/>
            <person name="Goswami R.S."/>
            <person name="Hammond-Kosack K."/>
            <person name="Harris L.J."/>
            <person name="Hilburn K."/>
            <person name="Kennell J.C."/>
            <person name="Kroken S."/>
            <person name="Magnuson J.K."/>
            <person name="Mannhaupt G."/>
            <person name="Mauceli E.W."/>
            <person name="Mewes H.-W."/>
            <person name="Mitterbauer R."/>
            <person name="Muehlbauer G."/>
            <person name="Muensterkoetter M."/>
            <person name="Nelson D."/>
            <person name="O'Donnell K."/>
            <person name="Ouellet T."/>
            <person name="Qi W."/>
            <person name="Quesneville H."/>
            <person name="Roncero M.I.G."/>
            <person name="Seong K.-Y."/>
            <person name="Tetko I.V."/>
            <person name="Urban M."/>
            <person name="Waalwijk C."/>
            <person name="Ward T.J."/>
            <person name="Yao J."/>
            <person name="Birren B.W."/>
            <person name="Kistler H.C."/>
        </authorList>
    </citation>
    <scope>NUCLEOTIDE SEQUENCE [LARGE SCALE GENOMIC DNA]</scope>
    <source>
        <strain evidence="4">ATCC MYA-4620 / CBS 123657 / FGSC 9075 / NRRL 31084 / PH-1</strain>
        <strain evidence="3">PH-1 / ATCC MYA-4620 / FGSC 9075 / NRRL 31084</strain>
    </source>
</reference>
<proteinExistence type="predicted"/>
<feature type="region of interest" description="Disordered" evidence="1">
    <location>
        <begin position="1"/>
        <end position="134"/>
    </location>
</feature>
<dbReference type="eggNOG" id="ENOG502R7Q7">
    <property type="taxonomic scope" value="Eukaryota"/>
</dbReference>
<organism evidence="2 4">
    <name type="scientific">Gibberella zeae (strain ATCC MYA-4620 / CBS 123657 / FGSC 9075 / NRRL 31084 / PH-1)</name>
    <name type="common">Wheat head blight fungus</name>
    <name type="synonym">Fusarium graminearum</name>
    <dbReference type="NCBI Taxonomy" id="229533"/>
    <lineage>
        <taxon>Eukaryota</taxon>
        <taxon>Fungi</taxon>
        <taxon>Dikarya</taxon>
        <taxon>Ascomycota</taxon>
        <taxon>Pezizomycotina</taxon>
        <taxon>Sordariomycetes</taxon>
        <taxon>Hypocreomycetidae</taxon>
        <taxon>Hypocreales</taxon>
        <taxon>Nectriaceae</taxon>
        <taxon>Fusarium</taxon>
    </lineage>
</organism>
<feature type="compositionally biased region" description="Basic residues" evidence="1">
    <location>
        <begin position="1"/>
        <end position="11"/>
    </location>
</feature>
<accession>A0A0E0S1V1</accession>
<feature type="compositionally biased region" description="Low complexity" evidence="1">
    <location>
        <begin position="114"/>
        <end position="123"/>
    </location>
</feature>
<accession>A0A098DHP0</accession>
<reference evidence="3 4" key="2">
    <citation type="journal article" date="2010" name="Nature">
        <title>Comparative genomics reveals mobile pathogenicity chromosomes in Fusarium.</title>
        <authorList>
            <person name="Ma L.J."/>
            <person name="van der Does H.C."/>
            <person name="Borkovich K.A."/>
            <person name="Coleman J.J."/>
            <person name="Daboussi M.J."/>
            <person name="Di Pietro A."/>
            <person name="Dufresne M."/>
            <person name="Freitag M."/>
            <person name="Grabherr M."/>
            <person name="Henrissat B."/>
            <person name="Houterman P.M."/>
            <person name="Kang S."/>
            <person name="Shim W.B."/>
            <person name="Woloshuk C."/>
            <person name="Xie X."/>
            <person name="Xu J.R."/>
            <person name="Antoniw J."/>
            <person name="Baker S.E."/>
            <person name="Bluhm B.H."/>
            <person name="Breakspear A."/>
            <person name="Brown D.W."/>
            <person name="Butchko R.A."/>
            <person name="Chapman S."/>
            <person name="Coulson R."/>
            <person name="Coutinho P.M."/>
            <person name="Danchin E.G."/>
            <person name="Diener A."/>
            <person name="Gale L.R."/>
            <person name="Gardiner D.M."/>
            <person name="Goff S."/>
            <person name="Hammond-Kosack K.E."/>
            <person name="Hilburn K."/>
            <person name="Hua-Van A."/>
            <person name="Jonkers W."/>
            <person name="Kazan K."/>
            <person name="Kodira C.D."/>
            <person name="Koehrsen M."/>
            <person name="Kumar L."/>
            <person name="Lee Y.H."/>
            <person name="Li L."/>
            <person name="Manners J.M."/>
            <person name="Miranda-Saavedra D."/>
            <person name="Mukherjee M."/>
            <person name="Park G."/>
            <person name="Park J."/>
            <person name="Park S.Y."/>
            <person name="Proctor R.H."/>
            <person name="Regev A."/>
            <person name="Ruiz-Roldan M.C."/>
            <person name="Sain D."/>
            <person name="Sakthikumar S."/>
            <person name="Sykes S."/>
            <person name="Schwartz D.C."/>
            <person name="Turgeon B.G."/>
            <person name="Wapinski I."/>
            <person name="Yoder O."/>
            <person name="Young S."/>
            <person name="Zeng Q."/>
            <person name="Zhou S."/>
            <person name="Galagan J."/>
            <person name="Cuomo C.A."/>
            <person name="Kistler H.C."/>
            <person name="Rep M."/>
        </authorList>
    </citation>
    <scope>GENOME REANNOTATION</scope>
    <source>
        <strain evidence="4">ATCC MYA-4620 / CBS 123657 / FGSC 9075 / NRRL 31084 / PH-1</strain>
        <strain evidence="3">PH-1 / ATCC MYA-4620 / FGSC 9075 / NRRL 31084</strain>
    </source>
</reference>
<evidence type="ECO:0000256" key="1">
    <source>
        <dbReference type="SAM" id="MobiDB-lite"/>
    </source>
</evidence>
<dbReference type="InParanoid" id="A0A098DHP0"/>
<gene>
    <name evidence="3" type="primary">FG02802.1</name>
    <name evidence="2" type="ORF">FGRAMPH1_01T11347</name>
</gene>
<reference evidence="2 4" key="3">
    <citation type="journal article" date="2015" name="BMC Genomics">
        <title>The completed genome sequence of the pathogenic ascomycete fungus Fusarium graminearum.</title>
        <authorList>
            <person name="King R."/>
            <person name="Urban M."/>
            <person name="Hammond-Kosack M.C."/>
            <person name="Hassani-Pak K."/>
            <person name="Hammond-Kosack K.E."/>
        </authorList>
    </citation>
    <scope>NUCLEOTIDE SEQUENCE [LARGE SCALE GENOMIC DNA]</scope>
    <source>
        <strain evidence="4">ATCC MYA-4620 / CBS 123657 / FGSC 9075 / NRRL 31084 / PH-1</strain>
        <strain evidence="2">PH-1</strain>
    </source>
</reference>
<dbReference type="EMBL" id="HG970333">
    <property type="protein sequence ID" value="CEF77476.1"/>
    <property type="molecule type" value="Genomic_DNA"/>
</dbReference>
<dbReference type="AlphaFoldDB" id="A0A098DHP0"/>
<feature type="region of interest" description="Disordered" evidence="1">
    <location>
        <begin position="299"/>
        <end position="357"/>
    </location>
</feature>
<dbReference type="VEuPathDB" id="FungiDB:FGRAMPH1_01G11347"/>
<feature type="compositionally biased region" description="Polar residues" evidence="1">
    <location>
        <begin position="223"/>
        <end position="251"/>
    </location>
</feature>
<evidence type="ECO:0000313" key="2">
    <source>
        <dbReference type="EMBL" id="CEF77476.1"/>
    </source>
</evidence>
<keyword evidence="4" id="KW-1185">Reference proteome</keyword>
<dbReference type="EnsemblFungi" id="CEF77476">
    <property type="protein sequence ID" value="CEF77476"/>
    <property type="gene ID" value="FGRRES_16397"/>
</dbReference>
<evidence type="ECO:0000313" key="4">
    <source>
        <dbReference type="Proteomes" id="UP000070720"/>
    </source>
</evidence>
<sequence>MPSGRSSHRKSGGFLEALGQWTMGTETTRRNSHRSSHHSSRPHRDTEAYRQARLDNAPPGLNLTARQWREYADHVPAGYCTDEEDGDGGHEDVRRFLPPAPQPEPEPEPVQFRSAWSHSSSSAVTRAHGTVRRRDSPLDRIIGRTSMQRHPTSIPLSRDEVSFDANRDSLFANVSRFEERRGVDDVVVHRERASDDGFMAETLRQPTSETGFEEDNRRGAEVSAQSQRESQLYANHRQTPRIQPEDSNVWPTTQNITHVPIEHSRSRVGSWRKSVVEVPDERYGVNQAPSVFGGSHVTVWPGPDQANSSVSLVPDESASQMVMRHHGQDNRGLSGSRARDLHGSSRTGGSRHNHGRR</sequence>
<dbReference type="Proteomes" id="UP000070720">
    <property type="component" value="Chromosome 2"/>
</dbReference>
<feature type="compositionally biased region" description="Basic residues" evidence="1">
    <location>
        <begin position="30"/>
        <end position="41"/>
    </location>
</feature>
<feature type="region of interest" description="Disordered" evidence="1">
    <location>
        <begin position="204"/>
        <end position="251"/>
    </location>
</feature>
<reference evidence="3" key="4">
    <citation type="submission" date="2017-01" db="UniProtKB">
        <authorList>
            <consortium name="EnsemblFungi"/>
        </authorList>
    </citation>
    <scope>IDENTIFICATION</scope>
    <source>
        <strain evidence="3">PH-1 / ATCC MYA-4620 / FGSC 9075 / NRRL 31084</strain>
    </source>
</reference>
<feature type="compositionally biased region" description="Basic and acidic residues" evidence="1">
    <location>
        <begin position="42"/>
        <end position="53"/>
    </location>
</feature>
<evidence type="ECO:0000313" key="3">
    <source>
        <dbReference type="EnsemblFungi" id="CEF77476"/>
    </source>
</evidence>
<name>A0A098DHP0_GIBZE</name>
<protein>
    <submittedName>
        <fullName evidence="2">Chromosome 2, complete genome</fullName>
    </submittedName>
</protein>